<dbReference type="PRINTS" id="PR01773">
    <property type="entry name" value="P38MAPKINASE"/>
</dbReference>
<keyword evidence="4" id="KW-0723">Serine/threonine-protein kinase</keyword>
<dbReference type="eggNOG" id="KOG0660">
    <property type="taxonomic scope" value="Eukaryota"/>
</dbReference>
<evidence type="ECO:0000256" key="9">
    <source>
        <dbReference type="ARBA" id="ARBA00022840"/>
    </source>
</evidence>
<proteinExistence type="inferred from homology"/>
<evidence type="ECO:0000259" key="13">
    <source>
        <dbReference type="PROSITE" id="PS50011"/>
    </source>
</evidence>
<dbReference type="FunFam" id="1.10.510.10:FF:000684">
    <property type="entry name" value="Mitogen-activated protein kinase"/>
    <property type="match status" value="1"/>
</dbReference>
<dbReference type="GO" id="GO:0004707">
    <property type="term" value="F:MAP kinase activity"/>
    <property type="evidence" value="ECO:0007669"/>
    <property type="project" value="UniProtKB-EC"/>
</dbReference>
<dbReference type="Gene3D" id="3.30.200.20">
    <property type="entry name" value="Phosphorylase Kinase, domain 1"/>
    <property type="match status" value="1"/>
</dbReference>
<dbReference type="PROSITE" id="PS50904">
    <property type="entry name" value="PRELI_MSF1"/>
    <property type="match status" value="1"/>
</dbReference>
<evidence type="ECO:0000256" key="7">
    <source>
        <dbReference type="ARBA" id="ARBA00022741"/>
    </source>
</evidence>
<evidence type="ECO:0000256" key="10">
    <source>
        <dbReference type="ARBA" id="ARBA00047592"/>
    </source>
</evidence>
<dbReference type="InterPro" id="IPR011009">
    <property type="entry name" value="Kinase-like_dom_sf"/>
</dbReference>
<dbReference type="eggNOG" id="KOG3336">
    <property type="taxonomic scope" value="Eukaryota"/>
</dbReference>
<dbReference type="STRING" id="1561998.A0A1I7UEE8"/>
<evidence type="ECO:0000256" key="5">
    <source>
        <dbReference type="ARBA" id="ARBA00022553"/>
    </source>
</evidence>
<organism evidence="15 16">
    <name type="scientific">Caenorhabditis tropicalis</name>
    <dbReference type="NCBI Taxonomy" id="1561998"/>
    <lineage>
        <taxon>Eukaryota</taxon>
        <taxon>Metazoa</taxon>
        <taxon>Ecdysozoa</taxon>
        <taxon>Nematoda</taxon>
        <taxon>Chromadorea</taxon>
        <taxon>Rhabditida</taxon>
        <taxon>Rhabditina</taxon>
        <taxon>Rhabditomorpha</taxon>
        <taxon>Rhabditoidea</taxon>
        <taxon>Rhabditidae</taxon>
        <taxon>Peloderinae</taxon>
        <taxon>Caenorhabditis</taxon>
    </lineage>
</organism>
<evidence type="ECO:0000256" key="3">
    <source>
        <dbReference type="ARBA" id="ARBA00012411"/>
    </source>
</evidence>
<sequence length="527" mass="60408">MRIWSSEHTFDHEWETVAMAAFKKYPNPLNRAVTGIDVVKQTLEAGKILTERIIQSHFSIPSWATKLTGFSGTQYSHEYTVIDPHRKEFSLTTRNLNGSSFLRVDEKLTYKPDQEDPNKTVLKQDVIVTITLPAFADYCEKTFLSIYSQNASKGRQGVEWVIDHLKKEYEAISTKLDDKSICGWQGADNGKMEGQKREKGLFGRKWWWTSCLHSLVLSNSHGVPAHKNKQIEKKTKMEMKMKRNVQALSSSRIEDDTKNKRKGEEAKDDEVEDEEEEGEGGGEESEFEVYIHSAGIIHRDLKPSNIAVTERCEVKILDFGLARAQDAEMTGYVATRWYRAPEIMLNWMHYTQTVDVWSVGCILAELVSARPLFPGDDHIDQLTKIMSVVGTPKEDFWSKIQSEEARNYIKSRPPIVRQDFSALFPLANPFAIDLLERMLILDPDKRISVTGALRHAYLREYSVPTDEPVATEMVKNSIVTTDRAEEQASTLDDWRELIWNEIRLFQTSARRLSFVSVTDTDEEPMNV</sequence>
<dbReference type="Pfam" id="PF00069">
    <property type="entry name" value="Pkinase"/>
    <property type="match status" value="1"/>
</dbReference>
<feature type="domain" description="PRELI/MSF1" evidence="14">
    <location>
        <begin position="1"/>
        <end position="170"/>
    </location>
</feature>
<dbReference type="InterPro" id="IPR008352">
    <property type="entry name" value="MAPK_HOG-like"/>
</dbReference>
<comment type="catalytic activity">
    <reaction evidence="10">
        <text>L-threonyl-[protein] + ATP = O-phospho-L-threonyl-[protein] + ADP + H(+)</text>
        <dbReference type="Rhea" id="RHEA:46608"/>
        <dbReference type="Rhea" id="RHEA-COMP:11060"/>
        <dbReference type="Rhea" id="RHEA-COMP:11605"/>
        <dbReference type="ChEBI" id="CHEBI:15378"/>
        <dbReference type="ChEBI" id="CHEBI:30013"/>
        <dbReference type="ChEBI" id="CHEBI:30616"/>
        <dbReference type="ChEBI" id="CHEBI:61977"/>
        <dbReference type="ChEBI" id="CHEBI:456216"/>
        <dbReference type="EC" id="2.7.11.24"/>
    </reaction>
</comment>
<evidence type="ECO:0000256" key="6">
    <source>
        <dbReference type="ARBA" id="ARBA00022679"/>
    </source>
</evidence>
<keyword evidence="7" id="KW-0547">Nucleotide-binding</keyword>
<dbReference type="Proteomes" id="UP000095282">
    <property type="component" value="Unplaced"/>
</dbReference>
<feature type="compositionally biased region" description="Basic and acidic residues" evidence="12">
    <location>
        <begin position="252"/>
        <end position="265"/>
    </location>
</feature>
<evidence type="ECO:0000256" key="11">
    <source>
        <dbReference type="ARBA" id="ARBA00048312"/>
    </source>
</evidence>
<keyword evidence="15" id="KW-1185">Reference proteome</keyword>
<keyword evidence="6" id="KW-0808">Transferase</keyword>
<dbReference type="GO" id="GO:0006970">
    <property type="term" value="P:response to osmotic stress"/>
    <property type="evidence" value="ECO:0007669"/>
    <property type="project" value="UniProtKB-ARBA"/>
</dbReference>
<evidence type="ECO:0000256" key="12">
    <source>
        <dbReference type="SAM" id="MobiDB-lite"/>
    </source>
</evidence>
<comment type="catalytic activity">
    <reaction evidence="11">
        <text>L-seryl-[protein] + ATP = O-phospho-L-seryl-[protein] + ADP + H(+)</text>
        <dbReference type="Rhea" id="RHEA:17989"/>
        <dbReference type="Rhea" id="RHEA-COMP:9863"/>
        <dbReference type="Rhea" id="RHEA-COMP:11604"/>
        <dbReference type="ChEBI" id="CHEBI:15378"/>
        <dbReference type="ChEBI" id="CHEBI:29999"/>
        <dbReference type="ChEBI" id="CHEBI:30616"/>
        <dbReference type="ChEBI" id="CHEBI:83421"/>
        <dbReference type="ChEBI" id="CHEBI:456216"/>
        <dbReference type="EC" id="2.7.11.24"/>
    </reaction>
</comment>
<name>A0A1I7UEE8_9PELO</name>
<dbReference type="InterPro" id="IPR050117">
    <property type="entry name" value="MAPK"/>
</dbReference>
<dbReference type="InterPro" id="IPR006797">
    <property type="entry name" value="PRELI/MSF1_dom"/>
</dbReference>
<evidence type="ECO:0000256" key="8">
    <source>
        <dbReference type="ARBA" id="ARBA00022777"/>
    </source>
</evidence>
<dbReference type="GO" id="GO:0106310">
    <property type="term" value="F:protein serine kinase activity"/>
    <property type="evidence" value="ECO:0007669"/>
    <property type="project" value="RHEA"/>
</dbReference>
<dbReference type="AlphaFoldDB" id="A0A1I7UEE8"/>
<dbReference type="Pfam" id="PF04707">
    <property type="entry name" value="PRELI"/>
    <property type="match status" value="1"/>
</dbReference>
<feature type="compositionally biased region" description="Basic and acidic residues" evidence="12">
    <location>
        <begin position="229"/>
        <end position="241"/>
    </location>
</feature>
<dbReference type="Gene3D" id="1.10.510.10">
    <property type="entry name" value="Transferase(Phosphotransferase) domain 1"/>
    <property type="match status" value="1"/>
</dbReference>
<dbReference type="GO" id="GO:0005524">
    <property type="term" value="F:ATP binding"/>
    <property type="evidence" value="ECO:0007669"/>
    <property type="project" value="UniProtKB-KW"/>
</dbReference>
<dbReference type="WBParaSite" id="Csp11.Scaffold629.g8488.t1">
    <property type="protein sequence ID" value="Csp11.Scaffold629.g8488.t1"/>
    <property type="gene ID" value="Csp11.Scaffold629.g8488"/>
</dbReference>
<keyword evidence="5" id="KW-0597">Phosphoprotein</keyword>
<dbReference type="EC" id="2.7.11.24" evidence="3"/>
<feature type="compositionally biased region" description="Acidic residues" evidence="12">
    <location>
        <begin position="266"/>
        <end position="285"/>
    </location>
</feature>
<dbReference type="InterPro" id="IPR000719">
    <property type="entry name" value="Prot_kinase_dom"/>
</dbReference>
<comment type="similarity">
    <text evidence="2">Belongs to the protein kinase superfamily. CMGC Ser/Thr protein kinase family. MAP kinase subfamily.</text>
</comment>
<reference evidence="16" key="1">
    <citation type="submission" date="2016-11" db="UniProtKB">
        <authorList>
            <consortium name="WormBaseParasite"/>
        </authorList>
    </citation>
    <scope>IDENTIFICATION</scope>
</reference>
<feature type="region of interest" description="Disordered" evidence="12">
    <location>
        <begin position="224"/>
        <end position="285"/>
    </location>
</feature>
<evidence type="ECO:0000256" key="4">
    <source>
        <dbReference type="ARBA" id="ARBA00022527"/>
    </source>
</evidence>
<accession>A0A1I7UEE8</accession>
<dbReference type="SUPFAM" id="SSF56112">
    <property type="entry name" value="Protein kinase-like (PK-like)"/>
    <property type="match status" value="1"/>
</dbReference>
<feature type="domain" description="Protein kinase" evidence="13">
    <location>
        <begin position="145"/>
        <end position="458"/>
    </location>
</feature>
<dbReference type="SMART" id="SM00220">
    <property type="entry name" value="S_TKc"/>
    <property type="match status" value="1"/>
</dbReference>
<dbReference type="PANTHER" id="PTHR24055">
    <property type="entry name" value="MITOGEN-ACTIVATED PROTEIN KINASE"/>
    <property type="match status" value="1"/>
</dbReference>
<evidence type="ECO:0000313" key="16">
    <source>
        <dbReference type="WBParaSite" id="Csp11.Scaffold629.g8488.t1"/>
    </source>
</evidence>
<evidence type="ECO:0000313" key="15">
    <source>
        <dbReference type="Proteomes" id="UP000095282"/>
    </source>
</evidence>
<keyword evidence="9" id="KW-0067">ATP-binding</keyword>
<dbReference type="GO" id="GO:0005737">
    <property type="term" value="C:cytoplasm"/>
    <property type="evidence" value="ECO:0007669"/>
    <property type="project" value="UniProtKB-ARBA"/>
</dbReference>
<comment type="cofactor">
    <cofactor evidence="1">
        <name>Mg(2+)</name>
        <dbReference type="ChEBI" id="CHEBI:18420"/>
    </cofactor>
</comment>
<protein>
    <recommendedName>
        <fullName evidence="3">mitogen-activated protein kinase</fullName>
        <ecNumber evidence="3">2.7.11.24</ecNumber>
    </recommendedName>
</protein>
<evidence type="ECO:0000256" key="2">
    <source>
        <dbReference type="ARBA" id="ARBA00008832"/>
    </source>
</evidence>
<evidence type="ECO:0000259" key="14">
    <source>
        <dbReference type="PROSITE" id="PS50904"/>
    </source>
</evidence>
<dbReference type="PROSITE" id="PS50011">
    <property type="entry name" value="PROTEIN_KINASE_DOM"/>
    <property type="match status" value="1"/>
</dbReference>
<evidence type="ECO:0000256" key="1">
    <source>
        <dbReference type="ARBA" id="ARBA00001946"/>
    </source>
</evidence>
<keyword evidence="8" id="KW-0418">Kinase</keyword>